<evidence type="ECO:0000259" key="8">
    <source>
        <dbReference type="PROSITE" id="PS51061"/>
    </source>
</evidence>
<dbReference type="PROSITE" id="PS51192">
    <property type="entry name" value="HELICASE_ATP_BIND_1"/>
    <property type="match status" value="1"/>
</dbReference>
<dbReference type="InterPro" id="IPR034079">
    <property type="entry name" value="R3H_KhpB"/>
</dbReference>
<sequence>MKTMKEFVEYNLQPELIEALTNHGFKHASEIQDLTFGPILDKKDIFALAETGSGKTGAFAIPMMEILLEEKALDNPCQQIVILSPTRELAQQTNKFFEVIGKELGINSACIIGGESIEKQIEEINKGVHVLVATPGRLNDLTKQKKVDLSNCLAVVFDEADRLFDMGFKKDIEFVLNGIPKSRQLIMVSATTNMEVLNTAFKYGSQPEEIRLNEESMLVDNIDHKIAMIDKSEKMPLLVNQLRSIEDAYAIVFCNTQFQTHLVAEWLMKMKFKAKPISGRMPQNKRTRLMEEFRAKEVTVLVCTDVAARGLDVKDVNLVINYDLPNEAASYVHRIGRTGRAGKQGHAISFCSFEDCENLDPIYDFIGDKIPKMDLENEDFAKDICQKPYLDAKTLQVVERSNDKAKMKSKTKRDDNKKTITKNTKEIKPRTSTIPFTSKTFKNDRRFFVHTGTSKEASQKLALKHFDFDDLHLINTEVVAEGGKKFILFGPRKTTFKHTLKPIYKKVLTPFLVGILRKANMDLYVKASFKDNNLKVTFTGNDMGLLLRNKAELLTAFETLTKQYLMRKLYVKEEVKLTLRCFNEEYSKDNKAREKHYETKIITLVDEMKKKVIETKNSVLLKSMNPAERRIVHQYISEDPKFNSNSVGEGRFKKIELSLI</sequence>
<dbReference type="InterPro" id="IPR014001">
    <property type="entry name" value="Helicase_ATP-bd"/>
</dbReference>
<comment type="similarity">
    <text evidence="5 7">Belongs to the DEAD box helicase family.</text>
</comment>
<evidence type="ECO:0000259" key="11">
    <source>
        <dbReference type="PROSITE" id="PS51195"/>
    </source>
</evidence>
<evidence type="ECO:0000256" key="2">
    <source>
        <dbReference type="ARBA" id="ARBA00022801"/>
    </source>
</evidence>
<dbReference type="InterPro" id="IPR015946">
    <property type="entry name" value="KH_dom-like_a/b"/>
</dbReference>
<dbReference type="PROSITE" id="PS51061">
    <property type="entry name" value="R3H"/>
    <property type="match status" value="1"/>
</dbReference>
<accession>A0A1Y5FHR9</accession>
<dbReference type="GO" id="GO:0003676">
    <property type="term" value="F:nucleic acid binding"/>
    <property type="evidence" value="ECO:0007669"/>
    <property type="project" value="UniProtKB-UniRule"/>
</dbReference>
<feature type="domain" description="DEAD-box RNA helicase Q" evidence="11">
    <location>
        <begin position="5"/>
        <end position="33"/>
    </location>
</feature>
<dbReference type="Proteomes" id="UP000196531">
    <property type="component" value="Unassembled WGS sequence"/>
</dbReference>
<dbReference type="PANTHER" id="PTHR47959:SF10">
    <property type="entry name" value="ATP-DEPENDENT RNA HELICASE RHLB"/>
    <property type="match status" value="1"/>
</dbReference>
<feature type="domain" description="Helicase C-terminal" evidence="10">
    <location>
        <begin position="241"/>
        <end position="381"/>
    </location>
</feature>
<dbReference type="InterPro" id="IPR050079">
    <property type="entry name" value="DEAD_box_RNA_helicase"/>
</dbReference>
<dbReference type="AlphaFoldDB" id="A0A1Y5FHR9"/>
<evidence type="ECO:0000259" key="10">
    <source>
        <dbReference type="PROSITE" id="PS51194"/>
    </source>
</evidence>
<evidence type="ECO:0000313" key="12">
    <source>
        <dbReference type="EMBL" id="OUR99755.1"/>
    </source>
</evidence>
<gene>
    <name evidence="12" type="ORF">A9Q84_01645</name>
</gene>
<reference evidence="13" key="1">
    <citation type="journal article" date="2017" name="Proc. Natl. Acad. Sci. U.S.A.">
        <title>Simulation of Deepwater Horizon oil plume reveals substrate specialization within a complex community of hydrocarbon-degraders.</title>
        <authorList>
            <person name="Hu P."/>
            <person name="Dubinsky E.A."/>
            <person name="Probst A.J."/>
            <person name="Wang J."/>
            <person name="Sieber C.M.K."/>
            <person name="Tom L.M."/>
            <person name="Gardinali P."/>
            <person name="Banfield J.F."/>
            <person name="Atlas R.M."/>
            <person name="Andersen G.L."/>
        </authorList>
    </citation>
    <scope>NUCLEOTIDE SEQUENCE [LARGE SCALE GENOMIC DNA]</scope>
</reference>
<feature type="domain" description="Helicase ATP-binding" evidence="9">
    <location>
        <begin position="36"/>
        <end position="210"/>
    </location>
</feature>
<dbReference type="InterPro" id="IPR001650">
    <property type="entry name" value="Helicase_C-like"/>
</dbReference>
<evidence type="ECO:0000256" key="6">
    <source>
        <dbReference type="PROSITE-ProRule" id="PRU00552"/>
    </source>
</evidence>
<dbReference type="InterPro" id="IPR014014">
    <property type="entry name" value="RNA_helicase_DEAD_Q_motif"/>
</dbReference>
<proteinExistence type="inferred from homology"/>
<evidence type="ECO:0000256" key="5">
    <source>
        <dbReference type="ARBA" id="ARBA00038437"/>
    </source>
</evidence>
<dbReference type="InterPro" id="IPR001374">
    <property type="entry name" value="R3H_dom"/>
</dbReference>
<dbReference type="Gene3D" id="3.30.300.20">
    <property type="match status" value="1"/>
</dbReference>
<dbReference type="Pfam" id="PF00270">
    <property type="entry name" value="DEAD"/>
    <property type="match status" value="1"/>
</dbReference>
<dbReference type="PROSITE" id="PS51195">
    <property type="entry name" value="Q_MOTIF"/>
    <property type="match status" value="1"/>
</dbReference>
<dbReference type="GO" id="GO:0005829">
    <property type="term" value="C:cytosol"/>
    <property type="evidence" value="ECO:0007669"/>
    <property type="project" value="TreeGrafter"/>
</dbReference>
<evidence type="ECO:0000259" key="9">
    <source>
        <dbReference type="PROSITE" id="PS51192"/>
    </source>
</evidence>
<dbReference type="SMART" id="SM00490">
    <property type="entry name" value="HELICc"/>
    <property type="match status" value="1"/>
</dbReference>
<dbReference type="CDD" id="cd02644">
    <property type="entry name" value="R3H_jag"/>
    <property type="match status" value="1"/>
</dbReference>
<comment type="caution">
    <text evidence="12">The sequence shown here is derived from an EMBL/GenBank/DDBJ whole genome shotgun (WGS) entry which is preliminary data.</text>
</comment>
<keyword evidence="2 7" id="KW-0378">Hydrolase</keyword>
<dbReference type="InterPro" id="IPR000629">
    <property type="entry name" value="RNA-helicase_DEAD-box_CS"/>
</dbReference>
<dbReference type="Pfam" id="PF00271">
    <property type="entry name" value="Helicase_C"/>
    <property type="match status" value="1"/>
</dbReference>
<dbReference type="GO" id="GO:0016787">
    <property type="term" value="F:hydrolase activity"/>
    <property type="evidence" value="ECO:0007669"/>
    <property type="project" value="UniProtKB-KW"/>
</dbReference>
<dbReference type="SMART" id="SM00487">
    <property type="entry name" value="DEXDc"/>
    <property type="match status" value="1"/>
</dbReference>
<organism evidence="12 13">
    <name type="scientific">Halobacteriovorax marinus</name>
    <dbReference type="NCBI Taxonomy" id="97084"/>
    <lineage>
        <taxon>Bacteria</taxon>
        <taxon>Pseudomonadati</taxon>
        <taxon>Bdellovibrionota</taxon>
        <taxon>Bacteriovoracia</taxon>
        <taxon>Bacteriovoracales</taxon>
        <taxon>Halobacteriovoraceae</taxon>
        <taxon>Halobacteriovorax</taxon>
    </lineage>
</organism>
<protein>
    <recommendedName>
        <fullName evidence="14">ATP-dependent RNA helicase</fullName>
    </recommendedName>
</protein>
<evidence type="ECO:0000256" key="1">
    <source>
        <dbReference type="ARBA" id="ARBA00022741"/>
    </source>
</evidence>
<dbReference type="InterPro" id="IPR036867">
    <property type="entry name" value="R3H_dom_sf"/>
</dbReference>
<evidence type="ECO:0008006" key="14">
    <source>
        <dbReference type="Google" id="ProtNLM"/>
    </source>
</evidence>
<dbReference type="SUPFAM" id="SSF52540">
    <property type="entry name" value="P-loop containing nucleoside triphosphate hydrolases"/>
    <property type="match status" value="1"/>
</dbReference>
<dbReference type="PROSITE" id="PS00039">
    <property type="entry name" value="DEAD_ATP_HELICASE"/>
    <property type="match status" value="1"/>
</dbReference>
<evidence type="ECO:0000313" key="13">
    <source>
        <dbReference type="Proteomes" id="UP000196531"/>
    </source>
</evidence>
<dbReference type="PROSITE" id="PS51194">
    <property type="entry name" value="HELICASE_CTER"/>
    <property type="match status" value="1"/>
</dbReference>
<dbReference type="InterPro" id="IPR011545">
    <property type="entry name" value="DEAD/DEAH_box_helicase_dom"/>
</dbReference>
<feature type="short sequence motif" description="Q motif" evidence="6">
    <location>
        <begin position="5"/>
        <end position="33"/>
    </location>
</feature>
<evidence type="ECO:0000256" key="7">
    <source>
        <dbReference type="RuleBase" id="RU000492"/>
    </source>
</evidence>
<dbReference type="InterPro" id="IPR044742">
    <property type="entry name" value="DEAD/DEAH_RhlB"/>
</dbReference>
<dbReference type="Gene3D" id="3.40.50.300">
    <property type="entry name" value="P-loop containing nucleotide triphosphate hydrolases"/>
    <property type="match status" value="2"/>
</dbReference>
<feature type="domain" description="R3H" evidence="8">
    <location>
        <begin position="595"/>
        <end position="660"/>
    </location>
</feature>
<name>A0A1Y5FHR9_9BACT</name>
<keyword evidence="1 7" id="KW-0547">Nucleotide-binding</keyword>
<dbReference type="SMART" id="SM00393">
    <property type="entry name" value="R3H"/>
    <property type="match status" value="1"/>
</dbReference>
<dbReference type="PANTHER" id="PTHR47959">
    <property type="entry name" value="ATP-DEPENDENT RNA HELICASE RHLE-RELATED"/>
    <property type="match status" value="1"/>
</dbReference>
<evidence type="ECO:0000256" key="3">
    <source>
        <dbReference type="ARBA" id="ARBA00022806"/>
    </source>
</evidence>
<dbReference type="Gene3D" id="3.30.1370.50">
    <property type="entry name" value="R3H-like domain"/>
    <property type="match status" value="1"/>
</dbReference>
<evidence type="ECO:0000256" key="4">
    <source>
        <dbReference type="ARBA" id="ARBA00022840"/>
    </source>
</evidence>
<dbReference type="CDD" id="cd18787">
    <property type="entry name" value="SF2_C_DEAD"/>
    <property type="match status" value="1"/>
</dbReference>
<dbReference type="InterPro" id="IPR027417">
    <property type="entry name" value="P-loop_NTPase"/>
</dbReference>
<keyword evidence="3 7" id="KW-0347">Helicase</keyword>
<dbReference type="EMBL" id="MAAO01000002">
    <property type="protein sequence ID" value="OUR99755.1"/>
    <property type="molecule type" value="Genomic_DNA"/>
</dbReference>
<keyword evidence="4 7" id="KW-0067">ATP-binding</keyword>
<dbReference type="Pfam" id="PF01424">
    <property type="entry name" value="R3H"/>
    <property type="match status" value="1"/>
</dbReference>
<dbReference type="GO" id="GO:0005524">
    <property type="term" value="F:ATP binding"/>
    <property type="evidence" value="ECO:0007669"/>
    <property type="project" value="UniProtKB-KW"/>
</dbReference>
<dbReference type="CDD" id="cd00268">
    <property type="entry name" value="DEADc"/>
    <property type="match status" value="1"/>
</dbReference>
<dbReference type="GO" id="GO:0003724">
    <property type="term" value="F:RNA helicase activity"/>
    <property type="evidence" value="ECO:0007669"/>
    <property type="project" value="InterPro"/>
</dbReference>